<dbReference type="Pfam" id="PF00512">
    <property type="entry name" value="HisKA"/>
    <property type="match status" value="1"/>
</dbReference>
<evidence type="ECO:0000256" key="3">
    <source>
        <dbReference type="ARBA" id="ARBA00012438"/>
    </source>
</evidence>
<evidence type="ECO:0000256" key="4">
    <source>
        <dbReference type="ARBA" id="ARBA00022475"/>
    </source>
</evidence>
<dbReference type="PROSITE" id="PS50109">
    <property type="entry name" value="HIS_KIN"/>
    <property type="match status" value="1"/>
</dbReference>
<dbReference type="InterPro" id="IPR036890">
    <property type="entry name" value="HATPase_C_sf"/>
</dbReference>
<evidence type="ECO:0000256" key="10">
    <source>
        <dbReference type="ARBA" id="ARBA00022840"/>
    </source>
</evidence>
<dbReference type="SUPFAM" id="SSF47384">
    <property type="entry name" value="Homodimeric domain of signal transducing histidine kinase"/>
    <property type="match status" value="1"/>
</dbReference>
<evidence type="ECO:0000256" key="14">
    <source>
        <dbReference type="ARBA" id="ARBA00023136"/>
    </source>
</evidence>
<dbReference type="EMBL" id="JAFHAP010000014">
    <property type="protein sequence ID" value="MBN2910692.1"/>
    <property type="molecule type" value="Genomic_DNA"/>
</dbReference>
<comment type="caution">
    <text evidence="20">The sequence shown here is derived from an EMBL/GenBank/DDBJ whole genome shotgun (WGS) entry which is preliminary data.</text>
</comment>
<keyword evidence="5" id="KW-0597">Phosphoprotein</keyword>
<evidence type="ECO:0000256" key="8">
    <source>
        <dbReference type="ARBA" id="ARBA00022741"/>
    </source>
</evidence>
<evidence type="ECO:0000259" key="18">
    <source>
        <dbReference type="PROSITE" id="PS50109"/>
    </source>
</evidence>
<keyword evidence="8" id="KW-0547">Nucleotide-binding</keyword>
<reference evidence="20" key="1">
    <citation type="journal article" date="2024" name="Int. J. Syst. Evol. Microbiol.">
        <title>Polycladomyces zharkentensis sp. nov., a novel thermophilic cellulose- and starch-degrading member of the Bacillota from a geothermal aquifer in Kazakhstan.</title>
        <authorList>
            <person name="Mashzhan A."/>
            <person name="Kistaubayeva A."/>
            <person name="Javier-Lopez R."/>
            <person name="Bissenova U."/>
            <person name="Bissenbay A."/>
            <person name="Birkeland N.K."/>
        </authorList>
    </citation>
    <scope>NUCLEOTIDE SEQUENCE</scope>
    <source>
        <strain evidence="20">ZKZ2T</strain>
    </source>
</reference>
<dbReference type="Pfam" id="PF00672">
    <property type="entry name" value="HAMP"/>
    <property type="match status" value="1"/>
</dbReference>
<feature type="domain" description="Histidine kinase" evidence="18">
    <location>
        <begin position="237"/>
        <end position="452"/>
    </location>
</feature>
<dbReference type="SMART" id="SM00387">
    <property type="entry name" value="HATPase_c"/>
    <property type="match status" value="1"/>
</dbReference>
<dbReference type="SUPFAM" id="SSF55874">
    <property type="entry name" value="ATPase domain of HSP90 chaperone/DNA topoisomerase II/histidine kinase"/>
    <property type="match status" value="1"/>
</dbReference>
<sequence length="455" mass="52263">MIRTLYVRLVFAFISIVLISLFVSFFISTNRYRDQTVDQIDRYIIRQAKQIITLYQAGREEEIQTYLKTLPLQYYVWIYDKNGEIHSITPKSKKVKRPFGQRAVDRVLKGGVYRGRPKNDPPFFRVVGLPFHMRGERYALFIQLRVMEMQIEMHNFLLSVLFTVFIVGSIQILIVARYLVKPIKALTSATKKLSQGKFDVRVDVKRKDEIGTLANSFNQMAAELGSLEQMRKDFISNVSHEIQSPLTSLRGYSEMLKEETLSAEERKRYLDIIQEEIQRLSRLSENLLKLASLESDHPPFRPERYSLDEQLRRVVVAMEPQWSAKSLELDLSLEKADVVADPDQLKQVWINLLSNSVKFTPEGGTIRIRLEDGDSFVKVQIADTGVGIPPESLPHIFDRFFMGDRARSRRKEGNGLGLSIAKKIIELHQGEIHAASEVGKGATFTVVLPKMRQLG</sequence>
<comment type="function">
    <text evidence="15">Member of the two-component regulatory system HssS/HssR involved in intracellular heme homeostasis and tempering of staphylococcal virulence. HssS functions as a heme sensor histidine kinase which is autophosphorylated at a histidine residue and transfers its phosphate group to an aspartate residue of HssR. HssR/HssS activates the expression of hrtAB, an efflux pump, in response to extracellular heme, hemin, hemoglobin or blood.</text>
</comment>
<evidence type="ECO:0000256" key="16">
    <source>
        <dbReference type="ARBA" id="ARBA00040841"/>
    </source>
</evidence>
<gene>
    <name evidence="20" type="ORF">JQC72_14420</name>
</gene>
<dbReference type="PANTHER" id="PTHR45528">
    <property type="entry name" value="SENSOR HISTIDINE KINASE CPXA"/>
    <property type="match status" value="1"/>
</dbReference>
<organism evidence="20 21">
    <name type="scientific">Polycladomyces zharkentensis</name>
    <dbReference type="NCBI Taxonomy" id="2807616"/>
    <lineage>
        <taxon>Bacteria</taxon>
        <taxon>Bacillati</taxon>
        <taxon>Bacillota</taxon>
        <taxon>Bacilli</taxon>
        <taxon>Bacillales</taxon>
        <taxon>Thermoactinomycetaceae</taxon>
        <taxon>Polycladomyces</taxon>
    </lineage>
</organism>
<dbReference type="SUPFAM" id="SSF158472">
    <property type="entry name" value="HAMP domain-like"/>
    <property type="match status" value="1"/>
</dbReference>
<evidence type="ECO:0000313" key="20">
    <source>
        <dbReference type="EMBL" id="MBN2910692.1"/>
    </source>
</evidence>
<name>A0ABS2WMF3_9BACL</name>
<comment type="catalytic activity">
    <reaction evidence="1">
        <text>ATP + protein L-histidine = ADP + protein N-phospho-L-histidine.</text>
        <dbReference type="EC" id="2.7.13.3"/>
    </reaction>
</comment>
<dbReference type="InterPro" id="IPR003594">
    <property type="entry name" value="HATPase_dom"/>
</dbReference>
<dbReference type="InterPro" id="IPR050398">
    <property type="entry name" value="HssS/ArlS-like"/>
</dbReference>
<dbReference type="PANTHER" id="PTHR45528:SF11">
    <property type="entry name" value="HISTIDINE KINASE"/>
    <property type="match status" value="1"/>
</dbReference>
<evidence type="ECO:0000256" key="6">
    <source>
        <dbReference type="ARBA" id="ARBA00022679"/>
    </source>
</evidence>
<accession>A0ABS2WMF3</accession>
<keyword evidence="21" id="KW-1185">Reference proteome</keyword>
<keyword evidence="10" id="KW-0067">ATP-binding</keyword>
<evidence type="ECO:0000256" key="15">
    <source>
        <dbReference type="ARBA" id="ARBA00037219"/>
    </source>
</evidence>
<dbReference type="Gene3D" id="1.10.287.130">
    <property type="match status" value="1"/>
</dbReference>
<feature type="transmembrane region" description="Helical" evidence="17">
    <location>
        <begin position="156"/>
        <end position="180"/>
    </location>
</feature>
<evidence type="ECO:0000256" key="1">
    <source>
        <dbReference type="ARBA" id="ARBA00000085"/>
    </source>
</evidence>
<keyword evidence="9" id="KW-0418">Kinase</keyword>
<dbReference type="InterPro" id="IPR003660">
    <property type="entry name" value="HAMP_dom"/>
</dbReference>
<evidence type="ECO:0000256" key="5">
    <source>
        <dbReference type="ARBA" id="ARBA00022553"/>
    </source>
</evidence>
<keyword evidence="11 17" id="KW-1133">Transmembrane helix</keyword>
<dbReference type="CDD" id="cd06225">
    <property type="entry name" value="HAMP"/>
    <property type="match status" value="1"/>
</dbReference>
<dbReference type="Gene3D" id="6.10.340.10">
    <property type="match status" value="1"/>
</dbReference>
<comment type="subcellular location">
    <subcellularLocation>
        <location evidence="2">Cell membrane</location>
        <topology evidence="2">Multi-pass membrane protein</topology>
    </subcellularLocation>
</comment>
<dbReference type="InterPro" id="IPR036097">
    <property type="entry name" value="HisK_dim/P_sf"/>
</dbReference>
<dbReference type="Pfam" id="PF02518">
    <property type="entry name" value="HATPase_c"/>
    <property type="match status" value="1"/>
</dbReference>
<dbReference type="InterPro" id="IPR005467">
    <property type="entry name" value="His_kinase_dom"/>
</dbReference>
<protein>
    <recommendedName>
        <fullName evidence="16">Heme sensor protein HssS</fullName>
        <ecNumber evidence="3">2.7.13.3</ecNumber>
    </recommendedName>
</protein>
<dbReference type="CDD" id="cd16922">
    <property type="entry name" value="HATPase_EvgS-ArcB-TorS-like"/>
    <property type="match status" value="1"/>
</dbReference>
<evidence type="ECO:0000313" key="21">
    <source>
        <dbReference type="Proteomes" id="UP001177120"/>
    </source>
</evidence>
<dbReference type="InterPro" id="IPR004358">
    <property type="entry name" value="Sig_transdc_His_kin-like_C"/>
</dbReference>
<dbReference type="Proteomes" id="UP001177120">
    <property type="component" value="Unassembled WGS sequence"/>
</dbReference>
<dbReference type="CDD" id="cd00082">
    <property type="entry name" value="HisKA"/>
    <property type="match status" value="1"/>
</dbReference>
<dbReference type="PROSITE" id="PS50885">
    <property type="entry name" value="HAMP"/>
    <property type="match status" value="1"/>
</dbReference>
<evidence type="ECO:0000259" key="19">
    <source>
        <dbReference type="PROSITE" id="PS50885"/>
    </source>
</evidence>
<dbReference type="PRINTS" id="PR00344">
    <property type="entry name" value="BCTRLSENSOR"/>
</dbReference>
<keyword evidence="14 17" id="KW-0472">Membrane</keyword>
<evidence type="ECO:0000256" key="2">
    <source>
        <dbReference type="ARBA" id="ARBA00004651"/>
    </source>
</evidence>
<evidence type="ECO:0000256" key="9">
    <source>
        <dbReference type="ARBA" id="ARBA00022777"/>
    </source>
</evidence>
<dbReference type="SMART" id="SM00304">
    <property type="entry name" value="HAMP"/>
    <property type="match status" value="1"/>
</dbReference>
<proteinExistence type="predicted"/>
<keyword evidence="13" id="KW-0843">Virulence</keyword>
<keyword evidence="6" id="KW-0808">Transferase</keyword>
<evidence type="ECO:0000256" key="17">
    <source>
        <dbReference type="SAM" id="Phobius"/>
    </source>
</evidence>
<keyword evidence="7 17" id="KW-0812">Transmembrane</keyword>
<evidence type="ECO:0000256" key="12">
    <source>
        <dbReference type="ARBA" id="ARBA00023012"/>
    </source>
</evidence>
<dbReference type="RefSeq" id="WP_205496843.1">
    <property type="nucleotide sequence ID" value="NZ_JAFHAP010000014.1"/>
</dbReference>
<keyword evidence="12" id="KW-0902">Two-component regulatory system</keyword>
<dbReference type="Gene3D" id="3.30.565.10">
    <property type="entry name" value="Histidine kinase-like ATPase, C-terminal domain"/>
    <property type="match status" value="1"/>
</dbReference>
<evidence type="ECO:0000256" key="7">
    <source>
        <dbReference type="ARBA" id="ARBA00022692"/>
    </source>
</evidence>
<evidence type="ECO:0000256" key="11">
    <source>
        <dbReference type="ARBA" id="ARBA00022989"/>
    </source>
</evidence>
<dbReference type="EC" id="2.7.13.3" evidence="3"/>
<feature type="domain" description="HAMP" evidence="19">
    <location>
        <begin position="177"/>
        <end position="229"/>
    </location>
</feature>
<dbReference type="InterPro" id="IPR003661">
    <property type="entry name" value="HisK_dim/P_dom"/>
</dbReference>
<keyword evidence="4" id="KW-1003">Cell membrane</keyword>
<dbReference type="SMART" id="SM00388">
    <property type="entry name" value="HisKA"/>
    <property type="match status" value="1"/>
</dbReference>
<evidence type="ECO:0000256" key="13">
    <source>
        <dbReference type="ARBA" id="ARBA00023026"/>
    </source>
</evidence>
<feature type="transmembrane region" description="Helical" evidence="17">
    <location>
        <begin position="6"/>
        <end position="27"/>
    </location>
</feature>